<dbReference type="EMBL" id="JAKUCV010003897">
    <property type="protein sequence ID" value="KAJ4837216.1"/>
    <property type="molecule type" value="Genomic_DNA"/>
</dbReference>
<feature type="non-terminal residue" evidence="1">
    <location>
        <position position="104"/>
    </location>
</feature>
<proteinExistence type="predicted"/>
<dbReference type="AlphaFoldDB" id="A0A9Q0FVN7"/>
<name>A0A9Q0FVN7_9ROSI</name>
<dbReference type="Proteomes" id="UP001141552">
    <property type="component" value="Unassembled WGS sequence"/>
</dbReference>
<evidence type="ECO:0000313" key="2">
    <source>
        <dbReference type="Proteomes" id="UP001141552"/>
    </source>
</evidence>
<accession>A0A9Q0FVN7</accession>
<sequence>SNPHPIFFSQISQSFQIFSRKFHKPRRAIVGNVVVVLPVTAAAKRGGGGSRAATIFHPLASSCQVAITALDLAGALEPPQALCFVLIRTVFKRSNSYDENRTVK</sequence>
<reference evidence="1" key="2">
    <citation type="journal article" date="2023" name="Plants (Basel)">
        <title>Annotation of the Turnera subulata (Passifloraceae) Draft Genome Reveals the S-Locus Evolved after the Divergence of Turneroideae from Passifloroideae in a Stepwise Manner.</title>
        <authorList>
            <person name="Henning P.M."/>
            <person name="Roalson E.H."/>
            <person name="Mir W."/>
            <person name="McCubbin A.G."/>
            <person name="Shore J.S."/>
        </authorList>
    </citation>
    <scope>NUCLEOTIDE SEQUENCE</scope>
    <source>
        <strain evidence="1">F60SS</strain>
    </source>
</reference>
<organism evidence="1 2">
    <name type="scientific">Turnera subulata</name>
    <dbReference type="NCBI Taxonomy" id="218843"/>
    <lineage>
        <taxon>Eukaryota</taxon>
        <taxon>Viridiplantae</taxon>
        <taxon>Streptophyta</taxon>
        <taxon>Embryophyta</taxon>
        <taxon>Tracheophyta</taxon>
        <taxon>Spermatophyta</taxon>
        <taxon>Magnoliopsida</taxon>
        <taxon>eudicotyledons</taxon>
        <taxon>Gunneridae</taxon>
        <taxon>Pentapetalae</taxon>
        <taxon>rosids</taxon>
        <taxon>fabids</taxon>
        <taxon>Malpighiales</taxon>
        <taxon>Passifloraceae</taxon>
        <taxon>Turnera</taxon>
    </lineage>
</organism>
<evidence type="ECO:0000313" key="1">
    <source>
        <dbReference type="EMBL" id="KAJ4837216.1"/>
    </source>
</evidence>
<protein>
    <submittedName>
        <fullName evidence="1">Uncharacterized protein</fullName>
    </submittedName>
</protein>
<comment type="caution">
    <text evidence="1">The sequence shown here is derived from an EMBL/GenBank/DDBJ whole genome shotgun (WGS) entry which is preliminary data.</text>
</comment>
<gene>
    <name evidence="1" type="ORF">Tsubulata_041587</name>
</gene>
<reference evidence="1" key="1">
    <citation type="submission" date="2022-02" db="EMBL/GenBank/DDBJ databases">
        <authorList>
            <person name="Henning P.M."/>
            <person name="McCubbin A.G."/>
            <person name="Shore J.S."/>
        </authorList>
    </citation>
    <scope>NUCLEOTIDE SEQUENCE</scope>
    <source>
        <strain evidence="1">F60SS</strain>
        <tissue evidence="1">Leaves</tissue>
    </source>
</reference>
<keyword evidence="2" id="KW-1185">Reference proteome</keyword>